<comment type="cofactor">
    <cofactor evidence="1">
        <name>Zn(2+)</name>
        <dbReference type="ChEBI" id="CHEBI:29105"/>
    </cofactor>
</comment>
<evidence type="ECO:0000259" key="6">
    <source>
        <dbReference type="SMART" id="SM00829"/>
    </source>
</evidence>
<evidence type="ECO:0000313" key="8">
    <source>
        <dbReference type="Proteomes" id="UP000219048"/>
    </source>
</evidence>
<reference evidence="8" key="1">
    <citation type="submission" date="2017-09" db="EMBL/GenBank/DDBJ databases">
        <authorList>
            <person name="Varghese N."/>
            <person name="Submissions S."/>
        </authorList>
    </citation>
    <scope>NUCLEOTIDE SEQUENCE [LARGE SCALE GENOMIC DNA]</scope>
    <source>
        <strain evidence="8">DSM 25885</strain>
    </source>
</reference>
<evidence type="ECO:0000313" key="7">
    <source>
        <dbReference type="EMBL" id="SNY95023.1"/>
    </source>
</evidence>
<name>A0A285ME77_9FLAO</name>
<keyword evidence="8" id="KW-1185">Reference proteome</keyword>
<evidence type="ECO:0000256" key="1">
    <source>
        <dbReference type="ARBA" id="ARBA00001947"/>
    </source>
</evidence>
<keyword evidence="4" id="KW-0862">Zinc</keyword>
<comment type="similarity">
    <text evidence="2">Belongs to the zinc-containing alcohol dehydrogenase family.</text>
</comment>
<dbReference type="InterPro" id="IPR055170">
    <property type="entry name" value="GFO_IDH_MocA-like_dom"/>
</dbReference>
<evidence type="ECO:0000256" key="2">
    <source>
        <dbReference type="ARBA" id="ARBA00008072"/>
    </source>
</evidence>
<dbReference type="InterPro" id="IPR036291">
    <property type="entry name" value="NAD(P)-bd_dom_sf"/>
</dbReference>
<dbReference type="GO" id="GO:0000166">
    <property type="term" value="F:nucleotide binding"/>
    <property type="evidence" value="ECO:0007669"/>
    <property type="project" value="InterPro"/>
</dbReference>
<keyword evidence="5" id="KW-0560">Oxidoreductase</keyword>
<proteinExistence type="inferred from homology"/>
<dbReference type="InterPro" id="IPR013154">
    <property type="entry name" value="ADH-like_N"/>
</dbReference>
<evidence type="ECO:0000256" key="5">
    <source>
        <dbReference type="ARBA" id="ARBA00023002"/>
    </source>
</evidence>
<dbReference type="SUPFAM" id="SSF50129">
    <property type="entry name" value="GroES-like"/>
    <property type="match status" value="1"/>
</dbReference>
<accession>A0A285ME77</accession>
<dbReference type="Gene3D" id="3.40.50.720">
    <property type="entry name" value="NAD(P)-binding Rossmann-like Domain"/>
    <property type="match status" value="2"/>
</dbReference>
<dbReference type="CDD" id="cd08255">
    <property type="entry name" value="2-desacetyl-2-hydroxyethyl_bacteriochlorophyllide_like"/>
    <property type="match status" value="1"/>
</dbReference>
<feature type="domain" description="Enoyl reductase (ER)" evidence="6">
    <location>
        <begin position="4"/>
        <end position="366"/>
    </location>
</feature>
<protein>
    <submittedName>
        <fullName evidence="7">Predicted dehydrogenase</fullName>
    </submittedName>
</protein>
<evidence type="ECO:0000256" key="4">
    <source>
        <dbReference type="ARBA" id="ARBA00022833"/>
    </source>
</evidence>
<dbReference type="Pfam" id="PF08240">
    <property type="entry name" value="ADH_N"/>
    <property type="match status" value="1"/>
</dbReference>
<dbReference type="EMBL" id="OBEH01000001">
    <property type="protein sequence ID" value="SNY95023.1"/>
    <property type="molecule type" value="Genomic_DNA"/>
</dbReference>
<sequence length="706" mass="77440">MLQAIIKKGKVLAEEVPSPILSKGEVLIEVSYSCISAGTELKSVGNSGENLLMRAMKQPDNLKKVIDLAKAQGIAKAFSKVQQKVKYGTPTGYSNAGVVIAVGDGVTNFQVGDKVAAAGAGIANHAEYVVVPQNLVIEVPKGLDLKLASTVTLGGIAMQGVRRADLRMGEYGVVVGAGILGLLTLQFLKNSGVRTIVSDIDENRLKIAQELGADMVVNPAKDDLVKAVTNFTGGNGTDAVIFTAATPSSEPLSDAFKTCKKKGRVILVGVSGMEIKREDIYQKELDFKISTSYGPGRYDRKYEDLGHDYPYAYVRWTENRNMAEYLRQLGEGKVKLDLLINKVFPIDQAEEAYGSLQGPDKPIIVLLSYSPKEDKGAFARVTVNPEFSSRKGVLNVALVGAGSFATAMHLPNMERMKDKYALYAVVNRTGHKGKSVATHFGAKYATSNIYDVLTDDEVDLVFITTQHKDHAALVLKSLQAGKHVFVEKPLATNQEDLDKIVTFYNDGSNSKKPFLLTGFNRRFSKHAQEINEHTKNRINPLYVSYRINAGFKAASDAIHEHGGRVVGEVCHFIDLISFLTNAPLVSISVDKINPTNDQVRKDDNIAIVLKYQDGSVGNLQYFSVGNKNYQKENLEVHYDGKTIIMDDFKKLTGYGLKVKELTSKVSEKGQYEELLYMHEAITNGNWAITLEDMAQTTRATFMIQNN</sequence>
<dbReference type="InterPro" id="IPR011032">
    <property type="entry name" value="GroES-like_sf"/>
</dbReference>
<dbReference type="InterPro" id="IPR013149">
    <property type="entry name" value="ADH-like_C"/>
</dbReference>
<dbReference type="Gene3D" id="3.30.360.10">
    <property type="entry name" value="Dihydrodipicolinate Reductase, domain 2"/>
    <property type="match status" value="1"/>
</dbReference>
<dbReference type="SMART" id="SM00829">
    <property type="entry name" value="PKS_ER"/>
    <property type="match status" value="1"/>
</dbReference>
<dbReference type="GO" id="GO:0016491">
    <property type="term" value="F:oxidoreductase activity"/>
    <property type="evidence" value="ECO:0007669"/>
    <property type="project" value="UniProtKB-KW"/>
</dbReference>
<keyword evidence="3" id="KW-0479">Metal-binding</keyword>
<evidence type="ECO:0000256" key="3">
    <source>
        <dbReference type="ARBA" id="ARBA00022723"/>
    </source>
</evidence>
<dbReference type="SUPFAM" id="SSF51735">
    <property type="entry name" value="NAD(P)-binding Rossmann-fold domains"/>
    <property type="match status" value="2"/>
</dbReference>
<dbReference type="Gene3D" id="3.90.180.10">
    <property type="entry name" value="Medium-chain alcohol dehydrogenases, catalytic domain"/>
    <property type="match status" value="2"/>
</dbReference>
<gene>
    <name evidence="7" type="ORF">SAMN06265377_0689</name>
</gene>
<dbReference type="RefSeq" id="WP_097044365.1">
    <property type="nucleotide sequence ID" value="NZ_OBEH01000001.1"/>
</dbReference>
<dbReference type="InterPro" id="IPR000683">
    <property type="entry name" value="Gfo/Idh/MocA-like_OxRdtase_N"/>
</dbReference>
<dbReference type="PANTHER" id="PTHR43350">
    <property type="entry name" value="NAD-DEPENDENT ALCOHOL DEHYDROGENASE"/>
    <property type="match status" value="1"/>
</dbReference>
<dbReference type="AlphaFoldDB" id="A0A285ME77"/>
<dbReference type="SUPFAM" id="SSF55347">
    <property type="entry name" value="Glyceraldehyde-3-phosphate dehydrogenase-like, C-terminal domain"/>
    <property type="match status" value="1"/>
</dbReference>
<dbReference type="Pfam" id="PF00107">
    <property type="entry name" value="ADH_zinc_N"/>
    <property type="match status" value="1"/>
</dbReference>
<dbReference type="GO" id="GO:0046872">
    <property type="term" value="F:metal ion binding"/>
    <property type="evidence" value="ECO:0007669"/>
    <property type="project" value="UniProtKB-KW"/>
</dbReference>
<organism evidence="7 8">
    <name type="scientific">Flagellimonas pacifica</name>
    <dbReference type="NCBI Taxonomy" id="1247520"/>
    <lineage>
        <taxon>Bacteria</taxon>
        <taxon>Pseudomonadati</taxon>
        <taxon>Bacteroidota</taxon>
        <taxon>Flavobacteriia</taxon>
        <taxon>Flavobacteriales</taxon>
        <taxon>Flavobacteriaceae</taxon>
        <taxon>Flagellimonas</taxon>
    </lineage>
</organism>
<dbReference type="InterPro" id="IPR020843">
    <property type="entry name" value="ER"/>
</dbReference>
<dbReference type="Pfam" id="PF22725">
    <property type="entry name" value="GFO_IDH_MocA_C3"/>
    <property type="match status" value="1"/>
</dbReference>
<dbReference type="Pfam" id="PF01408">
    <property type="entry name" value="GFO_IDH_MocA"/>
    <property type="match status" value="1"/>
</dbReference>
<dbReference type="PANTHER" id="PTHR43350:SF19">
    <property type="entry name" value="D-GULOSIDE 3-DEHYDROGENASE"/>
    <property type="match status" value="1"/>
</dbReference>
<dbReference type="OrthoDB" id="9815825at2"/>
<dbReference type="Proteomes" id="UP000219048">
    <property type="component" value="Unassembled WGS sequence"/>
</dbReference>